<protein>
    <submittedName>
        <fullName evidence="1">Uncharacterized protein</fullName>
    </submittedName>
</protein>
<dbReference type="Proteomes" id="UP000182725">
    <property type="component" value="Unassembled WGS sequence"/>
</dbReference>
<organism evidence="1 2">
    <name type="scientific">Arthrobacter alpinus</name>
    <dbReference type="NCBI Taxonomy" id="656366"/>
    <lineage>
        <taxon>Bacteria</taxon>
        <taxon>Bacillati</taxon>
        <taxon>Actinomycetota</taxon>
        <taxon>Actinomycetes</taxon>
        <taxon>Micrococcales</taxon>
        <taxon>Micrococcaceae</taxon>
        <taxon>Arthrobacter</taxon>
    </lineage>
</organism>
<sequence>MADRAPDCIEPQRPACPKWLTKRLVKALARTDAIRHLDRADLISPMERRITTNLQNHGNQDSD</sequence>
<reference evidence="1 2" key="1">
    <citation type="submission" date="2016-10" db="EMBL/GenBank/DDBJ databases">
        <authorList>
            <person name="de Groot N.N."/>
        </authorList>
    </citation>
    <scope>NUCLEOTIDE SEQUENCE [LARGE SCALE GENOMIC DNA]</scope>
    <source>
        <strain evidence="1 2">DSM 22274</strain>
    </source>
</reference>
<dbReference type="AlphaFoldDB" id="A0A1H5JLA0"/>
<evidence type="ECO:0000313" key="2">
    <source>
        <dbReference type="Proteomes" id="UP000182725"/>
    </source>
</evidence>
<dbReference type="EMBL" id="FNTV01000001">
    <property type="protein sequence ID" value="SEE52408.1"/>
    <property type="molecule type" value="Genomic_DNA"/>
</dbReference>
<name>A0A1H5JLA0_9MICC</name>
<proteinExistence type="predicted"/>
<gene>
    <name evidence="1" type="ORF">SAMN04489740_1633</name>
</gene>
<evidence type="ECO:0000313" key="1">
    <source>
        <dbReference type="EMBL" id="SEE52408.1"/>
    </source>
</evidence>
<dbReference type="RefSeq" id="WP_074711271.1">
    <property type="nucleotide sequence ID" value="NZ_FNTV01000001.1"/>
</dbReference>
<accession>A0A1H5JLA0</accession>